<keyword evidence="1" id="KW-1133">Transmembrane helix</keyword>
<sequence>MDNSGNSWRKIIGDLPVLKAGEVLTFGALFFALYVGGTGAFLLGVVFGLPSSVVTLINHATIVHLSGQLTFIALIIFALFKVSRLFVIGSVVFFNFLICKFYFGLRKSRGLRDPVVARLQRRRNKAVVEGRSYGAFVFGVRIIMVLVFSISTFLPIETGSFITYPSRIALYYTILFGGIMAILGLLSAYRVADKRTHREFFNSPEGWKLAFVATLFLCMVFGMARTFTMMQGPTVRYALGAEVCQLAPMMPVYGGNLYFDRESYNFVVISSDKIAVYVPHQASKKAPACI</sequence>
<feature type="transmembrane region" description="Helical" evidence="1">
    <location>
        <begin position="23"/>
        <end position="49"/>
    </location>
</feature>
<dbReference type="AlphaFoldDB" id="A0A1X7BNN2"/>
<dbReference type="RefSeq" id="WP_085799214.1">
    <property type="nucleotide sequence ID" value="NZ_FWXB01000003.1"/>
</dbReference>
<name>A0A1X7BNN2_9RHOB</name>
<dbReference type="Proteomes" id="UP000193224">
    <property type="component" value="Unassembled WGS sequence"/>
</dbReference>
<feature type="transmembrane region" description="Helical" evidence="1">
    <location>
        <begin position="168"/>
        <end position="189"/>
    </location>
</feature>
<proteinExistence type="predicted"/>
<feature type="transmembrane region" description="Helical" evidence="1">
    <location>
        <begin position="133"/>
        <end position="156"/>
    </location>
</feature>
<reference evidence="2 3" key="1">
    <citation type="submission" date="2017-03" db="EMBL/GenBank/DDBJ databases">
        <authorList>
            <person name="Afonso C.L."/>
            <person name="Miller P.J."/>
            <person name="Scott M.A."/>
            <person name="Spackman E."/>
            <person name="Goraichik I."/>
            <person name="Dimitrov K.M."/>
            <person name="Suarez D.L."/>
            <person name="Swayne D.E."/>
        </authorList>
    </citation>
    <scope>NUCLEOTIDE SEQUENCE [LARGE SCALE GENOMIC DNA]</scope>
    <source>
        <strain evidence="2 3">CECT 7745</strain>
    </source>
</reference>
<evidence type="ECO:0000313" key="2">
    <source>
        <dbReference type="EMBL" id="SMC11237.1"/>
    </source>
</evidence>
<gene>
    <name evidence="2" type="ORF">ROA7745_01048</name>
</gene>
<evidence type="ECO:0000256" key="1">
    <source>
        <dbReference type="SAM" id="Phobius"/>
    </source>
</evidence>
<accession>A0A1X7BNN2</accession>
<feature type="transmembrane region" description="Helical" evidence="1">
    <location>
        <begin position="61"/>
        <end position="80"/>
    </location>
</feature>
<evidence type="ECO:0000313" key="3">
    <source>
        <dbReference type="Proteomes" id="UP000193224"/>
    </source>
</evidence>
<dbReference type="OrthoDB" id="9821367at2"/>
<keyword evidence="1" id="KW-0472">Membrane</keyword>
<keyword evidence="3" id="KW-1185">Reference proteome</keyword>
<feature type="transmembrane region" description="Helical" evidence="1">
    <location>
        <begin position="86"/>
        <end position="103"/>
    </location>
</feature>
<dbReference type="EMBL" id="FWXB01000003">
    <property type="protein sequence ID" value="SMC11237.1"/>
    <property type="molecule type" value="Genomic_DNA"/>
</dbReference>
<organism evidence="2 3">
    <name type="scientific">Roseovarius aestuarii</name>
    <dbReference type="NCBI Taxonomy" id="475083"/>
    <lineage>
        <taxon>Bacteria</taxon>
        <taxon>Pseudomonadati</taxon>
        <taxon>Pseudomonadota</taxon>
        <taxon>Alphaproteobacteria</taxon>
        <taxon>Rhodobacterales</taxon>
        <taxon>Roseobacteraceae</taxon>
        <taxon>Roseovarius</taxon>
    </lineage>
</organism>
<feature type="transmembrane region" description="Helical" evidence="1">
    <location>
        <begin position="209"/>
        <end position="227"/>
    </location>
</feature>
<keyword evidence="1" id="KW-0812">Transmembrane</keyword>
<protein>
    <submittedName>
        <fullName evidence="2">Uncharacterized protein</fullName>
    </submittedName>
</protein>